<keyword evidence="1" id="KW-1133">Transmembrane helix</keyword>
<accession>A0A9W9EW73</accession>
<evidence type="ECO:0000313" key="3">
    <source>
        <dbReference type="EMBL" id="KAJ5089044.1"/>
    </source>
</evidence>
<keyword evidence="1" id="KW-0812">Transmembrane</keyword>
<feature type="transmembrane region" description="Helical" evidence="1">
    <location>
        <begin position="549"/>
        <end position="572"/>
    </location>
</feature>
<keyword evidence="4" id="KW-1185">Reference proteome</keyword>
<dbReference type="PANTHER" id="PTHR36851">
    <property type="entry name" value="UNNAMED PRODUCT"/>
    <property type="match status" value="1"/>
</dbReference>
<protein>
    <recommendedName>
        <fullName evidence="2">Glycosyltransferase 2-like domain-containing protein</fullName>
    </recommendedName>
</protein>
<name>A0A9W9EW73_9EURO</name>
<evidence type="ECO:0000313" key="4">
    <source>
        <dbReference type="Proteomes" id="UP001149074"/>
    </source>
</evidence>
<dbReference type="AlphaFoldDB" id="A0A9W9EW73"/>
<organism evidence="3 4">
    <name type="scientific">Penicillium argentinense</name>
    <dbReference type="NCBI Taxonomy" id="1131581"/>
    <lineage>
        <taxon>Eukaryota</taxon>
        <taxon>Fungi</taxon>
        <taxon>Dikarya</taxon>
        <taxon>Ascomycota</taxon>
        <taxon>Pezizomycotina</taxon>
        <taxon>Eurotiomycetes</taxon>
        <taxon>Eurotiomycetidae</taxon>
        <taxon>Eurotiales</taxon>
        <taxon>Aspergillaceae</taxon>
        <taxon>Penicillium</taxon>
    </lineage>
</organism>
<feature type="domain" description="Glycosyltransferase 2-like" evidence="2">
    <location>
        <begin position="258"/>
        <end position="488"/>
    </location>
</feature>
<dbReference type="SUPFAM" id="SSF53448">
    <property type="entry name" value="Nucleotide-diphospho-sugar transferases"/>
    <property type="match status" value="1"/>
</dbReference>
<proteinExistence type="predicted"/>
<evidence type="ECO:0000256" key="1">
    <source>
        <dbReference type="SAM" id="Phobius"/>
    </source>
</evidence>
<reference evidence="3" key="1">
    <citation type="submission" date="2022-11" db="EMBL/GenBank/DDBJ databases">
        <authorList>
            <person name="Petersen C."/>
        </authorList>
    </citation>
    <scope>NUCLEOTIDE SEQUENCE</scope>
    <source>
        <strain evidence="3">IBT 30761</strain>
    </source>
</reference>
<dbReference type="Proteomes" id="UP001149074">
    <property type="component" value="Unassembled WGS sequence"/>
</dbReference>
<dbReference type="PANTHER" id="PTHR36851:SF1">
    <property type="entry name" value="GLYCO_TRANS_2-LIKE DOMAIN-CONTAINING PROTEIN"/>
    <property type="match status" value="1"/>
</dbReference>
<dbReference type="Pfam" id="PF13632">
    <property type="entry name" value="Glyco_trans_2_3"/>
    <property type="match status" value="1"/>
</dbReference>
<reference evidence="3" key="2">
    <citation type="journal article" date="2023" name="IMA Fungus">
        <title>Comparative genomic study of the Penicillium genus elucidates a diverse pangenome and 15 lateral gene transfer events.</title>
        <authorList>
            <person name="Petersen C."/>
            <person name="Sorensen T."/>
            <person name="Nielsen M.R."/>
            <person name="Sondergaard T.E."/>
            <person name="Sorensen J.L."/>
            <person name="Fitzpatrick D.A."/>
            <person name="Frisvad J.C."/>
            <person name="Nielsen K.L."/>
        </authorList>
    </citation>
    <scope>NUCLEOTIDE SEQUENCE</scope>
    <source>
        <strain evidence="3">IBT 30761</strain>
    </source>
</reference>
<sequence length="594" mass="67284">MLGWLTRCLPGFSLIALTLLLLCAFTDIIQSPLLKDFLPPSFNQPTQDGPWSGLGWAQKIFVVYAVVLHVHTFGFTFRLGWSLYRATKDARKVFQRRLSMSPTLTPQSPRSVCETYSDEPLTPVSLEGSPVPSIDKKNFVTINEITEQELVHAIIVPNYCEDLQTLETTLKVLASHPRARSRYEIYLAMEQKEDAAASKASHLISKFEQSFLEIHPTFHPSGIAGEIAGKSSNVACAARHIVEIHRKDLNFDCCNVVVTVMDADTHLSRDYFTEIRRLHYAHFDEANRSIYCCPIIFDRNSHEVPSLVRCADLLWGFAGLSTMYPGNWISIPTSVYSLPLSLAEEVGGWDSDPTAIGEDMHMLLKCYFETAGNVISRVVHSPASQCNVSSDSSRGWRRTIDTCFARYQQALRHMWGALDTGFAARRTLGYLRFHQRCAFLHPRHFALLLLLWEAHFLPAHLTIVMIFSVLYTLWVPAAQMHPTLAWAFTTTDLLRMSSLVGMNVCLSLYEQWHTLCLDSRMEDMRKADLPDTGFARRLWNKPQFLFDRICFPVAGTIFGAVPTLHAVLAHFWTDRLVYRVSKKPTFSLEAVGLA</sequence>
<dbReference type="EMBL" id="JAPQKI010000009">
    <property type="protein sequence ID" value="KAJ5089044.1"/>
    <property type="molecule type" value="Genomic_DNA"/>
</dbReference>
<feature type="transmembrane region" description="Helical" evidence="1">
    <location>
        <begin position="445"/>
        <end position="473"/>
    </location>
</feature>
<dbReference type="InterPro" id="IPR001173">
    <property type="entry name" value="Glyco_trans_2-like"/>
</dbReference>
<dbReference type="Gene3D" id="3.90.550.10">
    <property type="entry name" value="Spore Coat Polysaccharide Biosynthesis Protein SpsA, Chain A"/>
    <property type="match status" value="1"/>
</dbReference>
<dbReference type="OrthoDB" id="5819478at2759"/>
<feature type="transmembrane region" description="Helical" evidence="1">
    <location>
        <begin position="60"/>
        <end position="81"/>
    </location>
</feature>
<keyword evidence="1" id="KW-0472">Membrane</keyword>
<comment type="caution">
    <text evidence="3">The sequence shown here is derived from an EMBL/GenBank/DDBJ whole genome shotgun (WGS) entry which is preliminary data.</text>
</comment>
<evidence type="ECO:0000259" key="2">
    <source>
        <dbReference type="Pfam" id="PF13632"/>
    </source>
</evidence>
<gene>
    <name evidence="3" type="ORF">N7532_007728</name>
</gene>
<dbReference type="RefSeq" id="XP_056471026.1">
    <property type="nucleotide sequence ID" value="XM_056620220.1"/>
</dbReference>
<dbReference type="InterPro" id="IPR029044">
    <property type="entry name" value="Nucleotide-diphossugar_trans"/>
</dbReference>
<dbReference type="GeneID" id="81359199"/>